<organism evidence="5 6">
    <name type="scientific">Jejudonia soesokkakensis</name>
    <dbReference type="NCBI Taxonomy" id="1323432"/>
    <lineage>
        <taxon>Bacteria</taxon>
        <taxon>Pseudomonadati</taxon>
        <taxon>Bacteroidota</taxon>
        <taxon>Flavobacteriia</taxon>
        <taxon>Flavobacteriales</taxon>
        <taxon>Flavobacteriaceae</taxon>
        <taxon>Jejudonia</taxon>
    </lineage>
</organism>
<dbReference type="PROSITE" id="PS00194">
    <property type="entry name" value="THIOREDOXIN_1"/>
    <property type="match status" value="1"/>
</dbReference>
<dbReference type="Gene3D" id="3.40.30.10">
    <property type="entry name" value="Glutaredoxin"/>
    <property type="match status" value="1"/>
</dbReference>
<evidence type="ECO:0000256" key="2">
    <source>
        <dbReference type="ARBA" id="ARBA00023284"/>
    </source>
</evidence>
<evidence type="ECO:0000259" key="4">
    <source>
        <dbReference type="Pfam" id="PF13098"/>
    </source>
</evidence>
<keyword evidence="6" id="KW-1185">Reference proteome</keyword>
<keyword evidence="1 3" id="KW-0732">Signal</keyword>
<evidence type="ECO:0000313" key="5">
    <source>
        <dbReference type="EMBL" id="MFC7356632.1"/>
    </source>
</evidence>
<accession>A0ABW2MP09</accession>
<evidence type="ECO:0000256" key="3">
    <source>
        <dbReference type="SAM" id="SignalP"/>
    </source>
</evidence>
<dbReference type="PANTHER" id="PTHR15337">
    <property type="entry name" value="ANTERIOR GRADIENT PROTEIN-RELATED"/>
    <property type="match status" value="1"/>
</dbReference>
<dbReference type="Proteomes" id="UP001596415">
    <property type="component" value="Unassembled WGS sequence"/>
</dbReference>
<gene>
    <name evidence="5" type="ORF">ACFQO1_02955</name>
</gene>
<protein>
    <submittedName>
        <fullName evidence="5">Thioredoxin family protein</fullName>
    </submittedName>
</protein>
<evidence type="ECO:0000313" key="6">
    <source>
        <dbReference type="Proteomes" id="UP001596415"/>
    </source>
</evidence>
<feature type="signal peptide" evidence="3">
    <location>
        <begin position="1"/>
        <end position="18"/>
    </location>
</feature>
<feature type="domain" description="Thioredoxin-like fold" evidence="4">
    <location>
        <begin position="36"/>
        <end position="149"/>
    </location>
</feature>
<dbReference type="InterPro" id="IPR036249">
    <property type="entry name" value="Thioredoxin-like_sf"/>
</dbReference>
<dbReference type="InterPro" id="IPR012336">
    <property type="entry name" value="Thioredoxin-like_fold"/>
</dbReference>
<reference evidence="6" key="1">
    <citation type="journal article" date="2019" name="Int. J. Syst. Evol. Microbiol.">
        <title>The Global Catalogue of Microorganisms (GCM) 10K type strain sequencing project: providing services to taxonomists for standard genome sequencing and annotation.</title>
        <authorList>
            <consortium name="The Broad Institute Genomics Platform"/>
            <consortium name="The Broad Institute Genome Sequencing Center for Infectious Disease"/>
            <person name="Wu L."/>
            <person name="Ma J."/>
        </authorList>
    </citation>
    <scope>NUCLEOTIDE SEQUENCE [LARGE SCALE GENOMIC DNA]</scope>
    <source>
        <strain evidence="6">CGMCC 1.16306</strain>
    </source>
</reference>
<keyword evidence="2" id="KW-0676">Redox-active center</keyword>
<dbReference type="EMBL" id="JBHTBN010000001">
    <property type="protein sequence ID" value="MFC7356632.1"/>
    <property type="molecule type" value="Genomic_DNA"/>
</dbReference>
<dbReference type="InterPro" id="IPR017937">
    <property type="entry name" value="Thioredoxin_CS"/>
</dbReference>
<name>A0ABW2MP09_9FLAO</name>
<comment type="caution">
    <text evidence="5">The sequence shown here is derived from an EMBL/GenBank/DDBJ whole genome shotgun (WGS) entry which is preliminary data.</text>
</comment>
<sequence length="181" mass="20889">MKKLLLLFTLLISVAVSAQKINWMTMNEAIAAQQKAPKKIFVDVYTNWCGPCKMLDKNTFSNPDVAAYINKHFYAVKFNGEGNESITLGDREFTNPNFDPARTRTRNSPHQFARFMGVRAYPTMLFIESDGKLINKVASYLTPNQLEVYLKMYASGDYKTIDSQEKFNEYYKNFKPTFQTK</sequence>
<proteinExistence type="predicted"/>
<dbReference type="SUPFAM" id="SSF52833">
    <property type="entry name" value="Thioredoxin-like"/>
    <property type="match status" value="1"/>
</dbReference>
<dbReference type="InterPro" id="IPR051099">
    <property type="entry name" value="AGR/TXD"/>
</dbReference>
<dbReference type="RefSeq" id="WP_380216480.1">
    <property type="nucleotide sequence ID" value="NZ_JBHTBN010000001.1"/>
</dbReference>
<evidence type="ECO:0000256" key="1">
    <source>
        <dbReference type="ARBA" id="ARBA00022729"/>
    </source>
</evidence>
<dbReference type="Pfam" id="PF13098">
    <property type="entry name" value="Thioredoxin_2"/>
    <property type="match status" value="1"/>
</dbReference>
<feature type="chain" id="PRO_5046243124" evidence="3">
    <location>
        <begin position="19"/>
        <end position="181"/>
    </location>
</feature>
<dbReference type="PANTHER" id="PTHR15337:SF11">
    <property type="entry name" value="THIOREDOXIN DOMAIN-CONTAINING PROTEIN"/>
    <property type="match status" value="1"/>
</dbReference>